<protein>
    <recommendedName>
        <fullName evidence="11">Na+/proline symporter</fullName>
    </recommendedName>
</protein>
<evidence type="ECO:0000256" key="7">
    <source>
        <dbReference type="RuleBase" id="RU362091"/>
    </source>
</evidence>
<dbReference type="PANTHER" id="PTHR48086:SF10">
    <property type="entry name" value="AGR155CP"/>
    <property type="match status" value="1"/>
</dbReference>
<evidence type="ECO:0000256" key="8">
    <source>
        <dbReference type="SAM" id="Phobius"/>
    </source>
</evidence>
<gene>
    <name evidence="9" type="ORF">GJ654_12530</name>
</gene>
<dbReference type="PROSITE" id="PS50283">
    <property type="entry name" value="NA_SOLUT_SYMP_3"/>
    <property type="match status" value="1"/>
</dbReference>
<comment type="similarity">
    <text evidence="2 7">Belongs to the sodium:solute symporter (SSF) (TC 2.A.21) family.</text>
</comment>
<feature type="transmembrane region" description="Helical" evidence="8">
    <location>
        <begin position="139"/>
        <end position="158"/>
    </location>
</feature>
<feature type="transmembrane region" description="Helical" evidence="8">
    <location>
        <begin position="81"/>
        <end position="102"/>
    </location>
</feature>
<accession>A0A6N8DMK0</accession>
<feature type="transmembrane region" description="Helical" evidence="8">
    <location>
        <begin position="324"/>
        <end position="357"/>
    </location>
</feature>
<evidence type="ECO:0000313" key="10">
    <source>
        <dbReference type="Proteomes" id="UP000439113"/>
    </source>
</evidence>
<dbReference type="Pfam" id="PF00474">
    <property type="entry name" value="SSF"/>
    <property type="match status" value="1"/>
</dbReference>
<sequence length="518" mass="56154">MAALSQAQGYLVMIVFAVFMIAVTLISSRKSVWTSTQEGFLYAGRSVGTVMAAFSIAASWIWAPALFVSVQKAYELGLPGIFWFTAPNVLAVVIFAFIGPAIRSRVPGGFSVPDWIRYRFSDEGEAYASLAHKLYLIPYIWYQVMAVTVQIFVGGMILNFFTAIPLVAGMVFVLAIVLSYSLIAGLRASIVTDFVHLIFILGIIGIVVPWAWFAAGPDSVMRGLGGIAGNVNIFDPKIAFSFGIVTSIGLIAGSIADQQFWQRVFAIKRENLVPSFVLGGLLFGIVPIVVSVLGFIAADPQQGISMPAGTGLPMIGVATVLKLLPLWVCTLFVFMLLCGLSSALDSGFAAIASLYAVDLRTRSSDETIVLNKTRLGEALSEREKAIAAQQDPTVVRAARFSMVVLAFAGLMVAFFVRDVFPLDRLWWIFNGIASIFVVPTVLSIYWDRLSAKGVIIGIIASLIAMIAFIYGNYVQDDVIVVFGALAIVGVNLLSCFIFSRKVPWTHPKLNATKDYNTV</sequence>
<dbReference type="InterPro" id="IPR050277">
    <property type="entry name" value="Sodium:Solute_Symporter"/>
</dbReference>
<evidence type="ECO:0000256" key="1">
    <source>
        <dbReference type="ARBA" id="ARBA00004141"/>
    </source>
</evidence>
<dbReference type="RefSeq" id="WP_155446486.1">
    <property type="nucleotide sequence ID" value="NZ_JAOQNR010000012.1"/>
</dbReference>
<dbReference type="GO" id="GO:0005886">
    <property type="term" value="C:plasma membrane"/>
    <property type="evidence" value="ECO:0007669"/>
    <property type="project" value="TreeGrafter"/>
</dbReference>
<feature type="transmembrane region" description="Helical" evidence="8">
    <location>
        <begin position="164"/>
        <end position="183"/>
    </location>
</feature>
<organism evidence="9 10">
    <name type="scientific">Rhodoblastus acidophilus</name>
    <name type="common">Rhodopseudomonas acidophila</name>
    <dbReference type="NCBI Taxonomy" id="1074"/>
    <lineage>
        <taxon>Bacteria</taxon>
        <taxon>Pseudomonadati</taxon>
        <taxon>Pseudomonadota</taxon>
        <taxon>Alphaproteobacteria</taxon>
        <taxon>Hyphomicrobiales</taxon>
        <taxon>Rhodoblastaceae</taxon>
        <taxon>Rhodoblastus</taxon>
    </lineage>
</organism>
<evidence type="ECO:0000256" key="2">
    <source>
        <dbReference type="ARBA" id="ARBA00006434"/>
    </source>
</evidence>
<comment type="caution">
    <text evidence="9">The sequence shown here is derived from an EMBL/GenBank/DDBJ whole genome shotgun (WGS) entry which is preliminary data.</text>
</comment>
<evidence type="ECO:0000256" key="6">
    <source>
        <dbReference type="ARBA" id="ARBA00023136"/>
    </source>
</evidence>
<feature type="transmembrane region" description="Helical" evidence="8">
    <location>
        <begin position="453"/>
        <end position="473"/>
    </location>
</feature>
<evidence type="ECO:0000256" key="5">
    <source>
        <dbReference type="ARBA" id="ARBA00022989"/>
    </source>
</evidence>
<dbReference type="Gene3D" id="1.20.1730.10">
    <property type="entry name" value="Sodium/glucose cotransporter"/>
    <property type="match status" value="1"/>
</dbReference>
<evidence type="ECO:0000256" key="4">
    <source>
        <dbReference type="ARBA" id="ARBA00022692"/>
    </source>
</evidence>
<evidence type="ECO:0000313" key="9">
    <source>
        <dbReference type="EMBL" id="MTV31812.1"/>
    </source>
</evidence>
<feature type="transmembrane region" description="Helical" evidence="8">
    <location>
        <begin position="195"/>
        <end position="215"/>
    </location>
</feature>
<name>A0A6N8DMK0_RHOAC</name>
<dbReference type="PANTHER" id="PTHR48086">
    <property type="entry name" value="SODIUM/PROLINE SYMPORTER-RELATED"/>
    <property type="match status" value="1"/>
</dbReference>
<dbReference type="Proteomes" id="UP000439113">
    <property type="component" value="Unassembled WGS sequence"/>
</dbReference>
<feature type="transmembrane region" description="Helical" evidence="8">
    <location>
        <begin position="39"/>
        <end position="61"/>
    </location>
</feature>
<dbReference type="OrthoDB" id="9789704at2"/>
<keyword evidence="4 8" id="KW-0812">Transmembrane</keyword>
<feature type="transmembrane region" description="Helical" evidence="8">
    <location>
        <begin position="479"/>
        <end position="498"/>
    </location>
</feature>
<feature type="transmembrane region" description="Helical" evidence="8">
    <location>
        <begin position="276"/>
        <end position="298"/>
    </location>
</feature>
<keyword evidence="5 8" id="KW-1133">Transmembrane helix</keyword>
<dbReference type="GO" id="GO:0015606">
    <property type="term" value="F:spermidine transmembrane transporter activity"/>
    <property type="evidence" value="ECO:0007669"/>
    <property type="project" value="TreeGrafter"/>
</dbReference>
<comment type="subcellular location">
    <subcellularLocation>
        <location evidence="1">Membrane</location>
        <topology evidence="1">Multi-pass membrane protein</topology>
    </subcellularLocation>
</comment>
<feature type="transmembrane region" description="Helical" evidence="8">
    <location>
        <begin position="6"/>
        <end position="27"/>
    </location>
</feature>
<evidence type="ECO:0000256" key="3">
    <source>
        <dbReference type="ARBA" id="ARBA00022448"/>
    </source>
</evidence>
<feature type="transmembrane region" description="Helical" evidence="8">
    <location>
        <begin position="400"/>
        <end position="420"/>
    </location>
</feature>
<keyword evidence="6 8" id="KW-0472">Membrane</keyword>
<proteinExistence type="inferred from homology"/>
<keyword evidence="3" id="KW-0813">Transport</keyword>
<evidence type="ECO:0008006" key="11">
    <source>
        <dbReference type="Google" id="ProtNLM"/>
    </source>
</evidence>
<dbReference type="InterPro" id="IPR038377">
    <property type="entry name" value="Na/Glc_symporter_sf"/>
</dbReference>
<dbReference type="InterPro" id="IPR001734">
    <property type="entry name" value="Na/solute_symporter"/>
</dbReference>
<dbReference type="EMBL" id="WNKS01000010">
    <property type="protein sequence ID" value="MTV31812.1"/>
    <property type="molecule type" value="Genomic_DNA"/>
</dbReference>
<reference evidence="9 10" key="1">
    <citation type="submission" date="2019-11" db="EMBL/GenBank/DDBJ databases">
        <title>Whole-genome sequence of a Rhodoblastus acidophilus DSM 142.</title>
        <authorList>
            <person name="Kyndt J.A."/>
            <person name="Meyer T.E."/>
        </authorList>
    </citation>
    <scope>NUCLEOTIDE SEQUENCE [LARGE SCALE GENOMIC DNA]</scope>
    <source>
        <strain evidence="9 10">DSM 142</strain>
    </source>
</reference>
<dbReference type="AlphaFoldDB" id="A0A6N8DMK0"/>
<feature type="transmembrane region" description="Helical" evidence="8">
    <location>
        <begin position="426"/>
        <end position="446"/>
    </location>
</feature>
<feature type="transmembrane region" description="Helical" evidence="8">
    <location>
        <begin position="238"/>
        <end position="256"/>
    </location>
</feature>